<feature type="compositionally biased region" description="Acidic residues" evidence="1">
    <location>
        <begin position="80"/>
        <end position="115"/>
    </location>
</feature>
<reference evidence="2 3" key="1">
    <citation type="submission" date="2024-09" db="EMBL/GenBank/DDBJ databases">
        <authorList>
            <person name="D'Angelo T."/>
        </authorList>
    </citation>
    <scope>NUCLEOTIDE SEQUENCE [LARGE SCALE GENOMIC DNA]</scope>
    <source>
        <strain evidence="2">SAG AM-311-F02</strain>
    </source>
</reference>
<organism evidence="2 3">
    <name type="scientific">Eiseniibacteriota bacterium</name>
    <dbReference type="NCBI Taxonomy" id="2212470"/>
    <lineage>
        <taxon>Bacteria</taxon>
        <taxon>Candidatus Eiseniibacteriota</taxon>
    </lineage>
</organism>
<proteinExistence type="predicted"/>
<keyword evidence="3" id="KW-1185">Reference proteome</keyword>
<sequence length="115" mass="13360">MEIHEGDCVMAPGKPREEEKKEKVVSWEDEKRRKRLGFRRKDSRPSEDSDGTKRGKRRMAKSFDDSSDAEGPRRSWRDSYDEDDGIDNDDILDLSDLDGDLEDEDDDVEDSEGNY</sequence>
<evidence type="ECO:0000313" key="2">
    <source>
        <dbReference type="EMBL" id="MFC1800194.1"/>
    </source>
</evidence>
<accession>A0ABV6YQN0</accession>
<feature type="compositionally biased region" description="Basic and acidic residues" evidence="1">
    <location>
        <begin position="70"/>
        <end position="79"/>
    </location>
</feature>
<dbReference type="Proteomes" id="UP001594288">
    <property type="component" value="Unassembled WGS sequence"/>
</dbReference>
<feature type="compositionally biased region" description="Basic and acidic residues" evidence="1">
    <location>
        <begin position="39"/>
        <end position="53"/>
    </location>
</feature>
<feature type="region of interest" description="Disordered" evidence="1">
    <location>
        <begin position="1"/>
        <end position="115"/>
    </location>
</feature>
<protein>
    <submittedName>
        <fullName evidence="2">Uncharacterized protein</fullName>
    </submittedName>
</protein>
<dbReference type="EMBL" id="JBHPEI010000083">
    <property type="protein sequence ID" value="MFC1800194.1"/>
    <property type="molecule type" value="Genomic_DNA"/>
</dbReference>
<comment type="caution">
    <text evidence="2">The sequence shown here is derived from an EMBL/GenBank/DDBJ whole genome shotgun (WGS) entry which is preliminary data.</text>
</comment>
<evidence type="ECO:0000256" key="1">
    <source>
        <dbReference type="SAM" id="MobiDB-lite"/>
    </source>
</evidence>
<evidence type="ECO:0000313" key="3">
    <source>
        <dbReference type="Proteomes" id="UP001594288"/>
    </source>
</evidence>
<feature type="compositionally biased region" description="Basic and acidic residues" evidence="1">
    <location>
        <begin position="14"/>
        <end position="31"/>
    </location>
</feature>
<gene>
    <name evidence="2" type="ORF">ACFL2Z_04715</name>
</gene>
<name>A0ABV6YQN0_UNCEI</name>